<organism evidence="3">
    <name type="scientific">Gordonia sp. MP11Mi</name>
    <dbReference type="NCBI Taxonomy" id="3022769"/>
    <lineage>
        <taxon>Bacteria</taxon>
        <taxon>Bacillati</taxon>
        <taxon>Actinomycetota</taxon>
        <taxon>Actinomycetes</taxon>
        <taxon>Mycobacteriales</taxon>
        <taxon>Gordoniaceae</taxon>
        <taxon>Gordonia</taxon>
    </lineage>
</organism>
<evidence type="ECO:0000313" key="3">
    <source>
        <dbReference type="EMBL" id="WOC14002.1"/>
    </source>
</evidence>
<dbReference type="InterPro" id="IPR000551">
    <property type="entry name" value="MerR-type_HTH_dom"/>
</dbReference>
<protein>
    <recommendedName>
        <fullName evidence="2">HTH merR-type domain-containing protein</fullName>
    </recommendedName>
</protein>
<dbReference type="PROSITE" id="PS50937">
    <property type="entry name" value="HTH_MERR_2"/>
    <property type="match status" value="1"/>
</dbReference>
<evidence type="ECO:0000256" key="1">
    <source>
        <dbReference type="ARBA" id="ARBA00023125"/>
    </source>
</evidence>
<dbReference type="InterPro" id="IPR009061">
    <property type="entry name" value="DNA-bd_dom_put_sf"/>
</dbReference>
<dbReference type="RefSeq" id="WP_420039773.1">
    <property type="nucleotide sequence ID" value="NZ_CP128986.1"/>
</dbReference>
<name>A0AA97CZ42_9ACTN</name>
<feature type="domain" description="HTH merR-type" evidence="2">
    <location>
        <begin position="3"/>
        <end position="71"/>
    </location>
</feature>
<proteinExistence type="predicted"/>
<evidence type="ECO:0000259" key="2">
    <source>
        <dbReference type="PROSITE" id="PS50937"/>
    </source>
</evidence>
<keyword evidence="1" id="KW-0238">DNA-binding</keyword>
<dbReference type="Pfam" id="PF13411">
    <property type="entry name" value="MerR_1"/>
    <property type="match status" value="1"/>
</dbReference>
<dbReference type="PANTHER" id="PTHR30204">
    <property type="entry name" value="REDOX-CYCLING DRUG-SENSING TRANSCRIPTIONAL ACTIVATOR SOXR"/>
    <property type="match status" value="1"/>
</dbReference>
<dbReference type="PANTHER" id="PTHR30204:SF93">
    <property type="entry name" value="HTH MERR-TYPE DOMAIN-CONTAINING PROTEIN"/>
    <property type="match status" value="1"/>
</dbReference>
<dbReference type="EMBL" id="CP128986">
    <property type="protein sequence ID" value="WOC14002.1"/>
    <property type="molecule type" value="Genomic_DNA"/>
</dbReference>
<dbReference type="AlphaFoldDB" id="A0AA97CZ42"/>
<dbReference type="SUPFAM" id="SSF46955">
    <property type="entry name" value="Putative DNA-binding domain"/>
    <property type="match status" value="1"/>
</dbReference>
<sequence>MTEYRIDDLARESGTTTRNIRGYQERGLLPMPLRRGRVAIYTERHLANLRAINDLLGKGFNLKHIATFLTNPRARVGEALELSDVLGEQWSREPHRRMSTREVAAKLGSADDGTIDQLVRAGIVRRIDGSSDVEAVDPRIVDNLATLIDRGVPFETVVRTHAEFTDKLSDAVRVLMRAARDEFVRREGVGWVPQTPDEVAWVTDLLVAMRRSATDNAYKALDRALDDGLAEQLREYEKTTDSTIPR</sequence>
<dbReference type="GO" id="GO:0003700">
    <property type="term" value="F:DNA-binding transcription factor activity"/>
    <property type="evidence" value="ECO:0007669"/>
    <property type="project" value="InterPro"/>
</dbReference>
<dbReference type="GO" id="GO:0003677">
    <property type="term" value="F:DNA binding"/>
    <property type="evidence" value="ECO:0007669"/>
    <property type="project" value="UniProtKB-KW"/>
</dbReference>
<gene>
    <name evidence="3" type="ORF">MP11Mi_31140</name>
</gene>
<dbReference type="Gene3D" id="1.10.1660.10">
    <property type="match status" value="1"/>
</dbReference>
<reference evidence="3" key="1">
    <citation type="submission" date="2023-06" db="EMBL/GenBank/DDBJ databases">
        <title>Gordonia sp. nov. and Pseudochrobactrum sp. nov., two species isolated from the burying beetle Nicrophorus vespilloides.</title>
        <authorList>
            <person name="Poehlein A."/>
            <person name="Guzman J."/>
            <person name="Daniel R."/>
            <person name="Vilcinskas A."/>
        </authorList>
    </citation>
    <scope>NUCLEOTIDE SEQUENCE</scope>
    <source>
        <strain evidence="3">MP11Mi</strain>
    </source>
</reference>
<dbReference type="InterPro" id="IPR047057">
    <property type="entry name" value="MerR_fam"/>
</dbReference>
<dbReference type="SMART" id="SM00422">
    <property type="entry name" value="HTH_MERR"/>
    <property type="match status" value="1"/>
</dbReference>
<accession>A0AA97CZ42</accession>